<dbReference type="Proteomes" id="UP001291653">
    <property type="component" value="Unassembled WGS sequence"/>
</dbReference>
<comment type="caution">
    <text evidence="2">The sequence shown here is derived from an EMBL/GenBank/DDBJ whole genome shotgun (WGS) entry which is preliminary data.</text>
</comment>
<proteinExistence type="predicted"/>
<evidence type="ECO:0000313" key="2">
    <source>
        <dbReference type="EMBL" id="GLF98201.1"/>
    </source>
</evidence>
<gene>
    <name evidence="2" type="ORF">SYYSPA8_27910</name>
</gene>
<feature type="region of interest" description="Disordered" evidence="1">
    <location>
        <begin position="1"/>
        <end position="42"/>
    </location>
</feature>
<evidence type="ECO:0000313" key="3">
    <source>
        <dbReference type="Proteomes" id="UP001291653"/>
    </source>
</evidence>
<feature type="compositionally biased region" description="Low complexity" evidence="1">
    <location>
        <begin position="31"/>
        <end position="42"/>
    </location>
</feature>
<accession>A0ABQ5P6K0</accession>
<keyword evidence="3" id="KW-1185">Reference proteome</keyword>
<protein>
    <submittedName>
        <fullName evidence="2">Uncharacterized protein</fullName>
    </submittedName>
</protein>
<dbReference type="EMBL" id="BSBI01000013">
    <property type="protein sequence ID" value="GLF98201.1"/>
    <property type="molecule type" value="Genomic_DNA"/>
</dbReference>
<name>A0ABQ5P6K0_9ACTN</name>
<dbReference type="RefSeq" id="WP_323450184.1">
    <property type="nucleotide sequence ID" value="NZ_BSBI01000013.1"/>
</dbReference>
<reference evidence="2 3" key="1">
    <citation type="submission" date="2022-10" db="EMBL/GenBank/DDBJ databases">
        <title>Draft genome sequence of Streptomyces sp. YSPA8.</title>
        <authorList>
            <person name="Moriuchi R."/>
            <person name="Dohra H."/>
            <person name="Yamamura H."/>
            <person name="Kodani S."/>
        </authorList>
    </citation>
    <scope>NUCLEOTIDE SEQUENCE [LARGE SCALE GENOMIC DNA]</scope>
    <source>
        <strain evidence="2 3">YSPA8</strain>
    </source>
</reference>
<organism evidence="2 3">
    <name type="scientific">Streptomyces yaizuensis</name>
    <dbReference type="NCBI Taxonomy" id="2989713"/>
    <lineage>
        <taxon>Bacteria</taxon>
        <taxon>Bacillati</taxon>
        <taxon>Actinomycetota</taxon>
        <taxon>Actinomycetes</taxon>
        <taxon>Kitasatosporales</taxon>
        <taxon>Streptomycetaceae</taxon>
        <taxon>Streptomyces</taxon>
    </lineage>
</organism>
<evidence type="ECO:0000256" key="1">
    <source>
        <dbReference type="SAM" id="MobiDB-lite"/>
    </source>
</evidence>
<sequence length="105" mass="11212">MTKKKPQHTAQIHGTHRDGTVCPMTGAHQLSGSGRSAGRACGAHGGRRIQVTCTCGAVVPVIDRLDAVVTKAVHQALHLRDLSFRYIVDDGEGPKVLRQVHTLAV</sequence>